<protein>
    <submittedName>
        <fullName evidence="1">Protein CBG24586</fullName>
    </submittedName>
</protein>
<evidence type="ECO:0000313" key="2">
    <source>
        <dbReference type="Proteomes" id="UP000008549"/>
    </source>
</evidence>
<accession>A8WL13</accession>
<reference evidence="1 2" key="2">
    <citation type="journal article" date="2011" name="PLoS Genet.">
        <title>Caenorhabditis briggsae recombinant inbred line genotypes reveal inter-strain incompatibility and the evolution of recombination.</title>
        <authorList>
            <person name="Ross J.A."/>
            <person name="Koboldt D.C."/>
            <person name="Staisch J.E."/>
            <person name="Chamberlin H.M."/>
            <person name="Gupta B.P."/>
            <person name="Miller R.D."/>
            <person name="Baird S.E."/>
            <person name="Haag E.S."/>
        </authorList>
    </citation>
    <scope>NUCLEOTIDE SEQUENCE [LARGE SCALE GENOMIC DNA]</scope>
    <source>
        <strain evidence="1 2">AF16</strain>
    </source>
</reference>
<name>A8WL13_CAEBR</name>
<evidence type="ECO:0000313" key="3">
    <source>
        <dbReference type="WormBase" id="CBG24586"/>
    </source>
</evidence>
<dbReference type="EMBL" id="HE601496">
    <property type="protein sequence ID" value="CAP21158.1"/>
    <property type="molecule type" value="Genomic_DNA"/>
</dbReference>
<dbReference type="RefSeq" id="XP_002647241.1">
    <property type="nucleotide sequence ID" value="XM_002647195.1"/>
</dbReference>
<gene>
    <name evidence="1 3" type="ORF">CBG24586</name>
    <name evidence="1" type="ORF">CBG_24586</name>
</gene>
<keyword evidence="2" id="KW-1185">Reference proteome</keyword>
<dbReference type="WormBase" id="CBG24586">
    <property type="protein sequence ID" value="CBP47180"/>
    <property type="gene ID" value="WBGene00042661"/>
</dbReference>
<dbReference type="GeneID" id="8589240"/>
<dbReference type="CTD" id="8589240"/>
<proteinExistence type="predicted"/>
<dbReference type="AlphaFoldDB" id="A8WL13"/>
<evidence type="ECO:0000313" key="1">
    <source>
        <dbReference type="EMBL" id="CAP21158.1"/>
    </source>
</evidence>
<dbReference type="InParanoid" id="A8WL13"/>
<dbReference type="KEGG" id="cbr:CBG_24586"/>
<dbReference type="Proteomes" id="UP000008549">
    <property type="component" value="Unassembled WGS sequence"/>
</dbReference>
<organism evidence="1 2">
    <name type="scientific">Caenorhabditis briggsae</name>
    <dbReference type="NCBI Taxonomy" id="6238"/>
    <lineage>
        <taxon>Eukaryota</taxon>
        <taxon>Metazoa</taxon>
        <taxon>Ecdysozoa</taxon>
        <taxon>Nematoda</taxon>
        <taxon>Chromadorea</taxon>
        <taxon>Rhabditida</taxon>
        <taxon>Rhabditina</taxon>
        <taxon>Rhabditomorpha</taxon>
        <taxon>Rhabditoidea</taxon>
        <taxon>Rhabditidae</taxon>
        <taxon>Peloderinae</taxon>
        <taxon>Caenorhabditis</taxon>
    </lineage>
</organism>
<sequence>MIVDYVTDLFDKDIHGLVMDTYGIWAIDWINNRQRTMLNGFELKKNDLDNWFGDELFDYIFGDEEMFRFLDGYTIQRNDGVKTTIQRFGIRHFAMNVWLDTLFQRVL</sequence>
<dbReference type="HOGENOM" id="CLU_2212300_0_0_1"/>
<reference evidence="1 2" key="1">
    <citation type="journal article" date="2003" name="PLoS Biol.">
        <title>The genome sequence of Caenorhabditis briggsae: a platform for comparative genomics.</title>
        <authorList>
            <person name="Stein L.D."/>
            <person name="Bao Z."/>
            <person name="Blasiar D."/>
            <person name="Blumenthal T."/>
            <person name="Brent M.R."/>
            <person name="Chen N."/>
            <person name="Chinwalla A."/>
            <person name="Clarke L."/>
            <person name="Clee C."/>
            <person name="Coghlan A."/>
            <person name="Coulson A."/>
            <person name="D'Eustachio P."/>
            <person name="Fitch D.H."/>
            <person name="Fulton L.A."/>
            <person name="Fulton R.E."/>
            <person name="Griffiths-Jones S."/>
            <person name="Harris T.W."/>
            <person name="Hillier L.W."/>
            <person name="Kamath R."/>
            <person name="Kuwabara P.E."/>
            <person name="Mardis E.R."/>
            <person name="Marra M.A."/>
            <person name="Miner T.L."/>
            <person name="Minx P."/>
            <person name="Mullikin J.C."/>
            <person name="Plumb R.W."/>
            <person name="Rogers J."/>
            <person name="Schein J.E."/>
            <person name="Sohrmann M."/>
            <person name="Spieth J."/>
            <person name="Stajich J.E."/>
            <person name="Wei C."/>
            <person name="Willey D."/>
            <person name="Wilson R.K."/>
            <person name="Durbin R."/>
            <person name="Waterston R.H."/>
        </authorList>
    </citation>
    <scope>NUCLEOTIDE SEQUENCE [LARGE SCALE GENOMIC DNA]</scope>
    <source>
        <strain evidence="1 2">AF16</strain>
    </source>
</reference>